<dbReference type="EMBL" id="MU860398">
    <property type="protein sequence ID" value="KAK4234227.1"/>
    <property type="molecule type" value="Genomic_DNA"/>
</dbReference>
<protein>
    <submittedName>
        <fullName evidence="3">Concanavalin A-like lectin/glucanase domain-containing protein</fullName>
    </submittedName>
</protein>
<evidence type="ECO:0000313" key="4">
    <source>
        <dbReference type="Proteomes" id="UP001303760"/>
    </source>
</evidence>
<keyword evidence="2" id="KW-0624">Polysaccharide degradation</keyword>
<reference evidence="3" key="1">
    <citation type="journal article" date="2023" name="Mol. Phylogenet. Evol.">
        <title>Genome-scale phylogeny and comparative genomics of the fungal order Sordariales.</title>
        <authorList>
            <person name="Hensen N."/>
            <person name="Bonometti L."/>
            <person name="Westerberg I."/>
            <person name="Brannstrom I.O."/>
            <person name="Guillou S."/>
            <person name="Cros-Aarteil S."/>
            <person name="Calhoun S."/>
            <person name="Haridas S."/>
            <person name="Kuo A."/>
            <person name="Mondo S."/>
            <person name="Pangilinan J."/>
            <person name="Riley R."/>
            <person name="LaButti K."/>
            <person name="Andreopoulos B."/>
            <person name="Lipzen A."/>
            <person name="Chen C."/>
            <person name="Yan M."/>
            <person name="Daum C."/>
            <person name="Ng V."/>
            <person name="Clum A."/>
            <person name="Steindorff A."/>
            <person name="Ohm R.A."/>
            <person name="Martin F."/>
            <person name="Silar P."/>
            <person name="Natvig D.O."/>
            <person name="Lalanne C."/>
            <person name="Gautier V."/>
            <person name="Ament-Velasquez S.L."/>
            <person name="Kruys A."/>
            <person name="Hutchinson M.I."/>
            <person name="Powell A.J."/>
            <person name="Barry K."/>
            <person name="Miller A.N."/>
            <person name="Grigoriev I.V."/>
            <person name="Debuchy R."/>
            <person name="Gladieux P."/>
            <person name="Hiltunen Thoren M."/>
            <person name="Johannesson H."/>
        </authorList>
    </citation>
    <scope>NUCLEOTIDE SEQUENCE</scope>
    <source>
        <strain evidence="3">CBS 532.94</strain>
    </source>
</reference>
<comment type="similarity">
    <text evidence="1 2">Belongs to the glycosyl hydrolase 12 (cellulase H) family.</text>
</comment>
<gene>
    <name evidence="3" type="ORF">C8A03DRAFT_38006</name>
</gene>
<dbReference type="GO" id="GO:0008810">
    <property type="term" value="F:cellulase activity"/>
    <property type="evidence" value="ECO:0007669"/>
    <property type="project" value="InterPro"/>
</dbReference>
<keyword evidence="4" id="KW-1185">Reference proteome</keyword>
<dbReference type="Pfam" id="PF01670">
    <property type="entry name" value="Glyco_hydro_12"/>
    <property type="match status" value="1"/>
</dbReference>
<accession>A0AAN7H7J5</accession>
<keyword evidence="2" id="KW-0119">Carbohydrate metabolism</keyword>
<dbReference type="InterPro" id="IPR002594">
    <property type="entry name" value="GH12"/>
</dbReference>
<reference evidence="3" key="2">
    <citation type="submission" date="2023-05" db="EMBL/GenBank/DDBJ databases">
        <authorList>
            <consortium name="Lawrence Berkeley National Laboratory"/>
            <person name="Steindorff A."/>
            <person name="Hensen N."/>
            <person name="Bonometti L."/>
            <person name="Westerberg I."/>
            <person name="Brannstrom I.O."/>
            <person name="Guillou S."/>
            <person name="Cros-Aarteil S."/>
            <person name="Calhoun S."/>
            <person name="Haridas S."/>
            <person name="Kuo A."/>
            <person name="Mondo S."/>
            <person name="Pangilinan J."/>
            <person name="Riley R."/>
            <person name="Labutti K."/>
            <person name="Andreopoulos B."/>
            <person name="Lipzen A."/>
            <person name="Chen C."/>
            <person name="Yanf M."/>
            <person name="Daum C."/>
            <person name="Ng V."/>
            <person name="Clum A."/>
            <person name="Ohm R."/>
            <person name="Martin F."/>
            <person name="Silar P."/>
            <person name="Natvig D."/>
            <person name="Lalanne C."/>
            <person name="Gautier V."/>
            <person name="Ament-Velasquez S.L."/>
            <person name="Kruys A."/>
            <person name="Hutchinson M.I."/>
            <person name="Powell A.J."/>
            <person name="Barry K."/>
            <person name="Miller A.N."/>
            <person name="Grigoriev I.V."/>
            <person name="Debuchy R."/>
            <person name="Gladieux P."/>
            <person name="Thoren M.H."/>
            <person name="Johannesson H."/>
        </authorList>
    </citation>
    <scope>NUCLEOTIDE SEQUENCE</scope>
    <source>
        <strain evidence="3">CBS 532.94</strain>
    </source>
</reference>
<evidence type="ECO:0000256" key="1">
    <source>
        <dbReference type="ARBA" id="ARBA00005519"/>
    </source>
</evidence>
<keyword evidence="2" id="KW-0326">Glycosidase</keyword>
<proteinExistence type="inferred from homology"/>
<dbReference type="Proteomes" id="UP001303760">
    <property type="component" value="Unassembled WGS sequence"/>
</dbReference>
<dbReference type="AlphaFoldDB" id="A0AAN7H7J5"/>
<dbReference type="InterPro" id="IPR013319">
    <property type="entry name" value="GH11/12"/>
</dbReference>
<evidence type="ECO:0000256" key="2">
    <source>
        <dbReference type="RuleBase" id="RU361163"/>
    </source>
</evidence>
<dbReference type="PANTHER" id="PTHR34002:SF10">
    <property type="entry name" value="PUTATIVE-RELATED"/>
    <property type="match status" value="1"/>
</dbReference>
<sequence>MMKPTLPILYSLAAAAPLGPYGLHRRQAATLCDQYGYWSANGYEVNNNNWGRNTASSGSQCTYVDSSDGSGVQWHTIWTWDGSPSNVKSYAYSGRQVARGQKIASIKSMPTSVSWQYNTSDIRANVAYDLFTSEDQDHPSSSGDYELMIWLAKWGDFPPIGSSTGTVAVASQSWDLWVGKETSSDMKVFTFVATSNTANFSADVHDFFDYLVCNQDFPADTQNLLAFELGSEACTGGPAMFTVSQFSASVN</sequence>
<name>A0AAN7H7J5_9PEZI</name>
<keyword evidence="2" id="KW-0378">Hydrolase</keyword>
<dbReference type="InterPro" id="IPR013320">
    <property type="entry name" value="ConA-like_dom_sf"/>
</dbReference>
<dbReference type="SUPFAM" id="SSF49899">
    <property type="entry name" value="Concanavalin A-like lectins/glucanases"/>
    <property type="match status" value="1"/>
</dbReference>
<dbReference type="Gene3D" id="2.60.120.180">
    <property type="match status" value="1"/>
</dbReference>
<evidence type="ECO:0000313" key="3">
    <source>
        <dbReference type="EMBL" id="KAK4234227.1"/>
    </source>
</evidence>
<dbReference type="GO" id="GO:0000272">
    <property type="term" value="P:polysaccharide catabolic process"/>
    <property type="evidence" value="ECO:0007669"/>
    <property type="project" value="UniProtKB-KW"/>
</dbReference>
<comment type="caution">
    <text evidence="3">The sequence shown here is derived from an EMBL/GenBank/DDBJ whole genome shotgun (WGS) entry which is preliminary data.</text>
</comment>
<dbReference type="PANTHER" id="PTHR34002">
    <property type="entry name" value="BLR1656 PROTEIN"/>
    <property type="match status" value="1"/>
</dbReference>
<organism evidence="3 4">
    <name type="scientific">Achaetomium macrosporum</name>
    <dbReference type="NCBI Taxonomy" id="79813"/>
    <lineage>
        <taxon>Eukaryota</taxon>
        <taxon>Fungi</taxon>
        <taxon>Dikarya</taxon>
        <taxon>Ascomycota</taxon>
        <taxon>Pezizomycotina</taxon>
        <taxon>Sordariomycetes</taxon>
        <taxon>Sordariomycetidae</taxon>
        <taxon>Sordariales</taxon>
        <taxon>Chaetomiaceae</taxon>
        <taxon>Achaetomium</taxon>
    </lineage>
</organism>